<dbReference type="GO" id="GO:0008289">
    <property type="term" value="F:lipid binding"/>
    <property type="evidence" value="ECO:0007669"/>
    <property type="project" value="UniProtKB-KW"/>
</dbReference>
<dbReference type="Pfam" id="PF00787">
    <property type="entry name" value="PX"/>
    <property type="match status" value="1"/>
</dbReference>
<evidence type="ECO:0000256" key="2">
    <source>
        <dbReference type="ARBA" id="ARBA00022448"/>
    </source>
</evidence>
<gene>
    <name evidence="9" type="ORF">ACEWY4_000631</name>
</gene>
<dbReference type="PANTHER" id="PTHR20939:SF10">
    <property type="entry name" value="SORTING NEXIN-21"/>
    <property type="match status" value="1"/>
</dbReference>
<name>A0ABD1KX72_9TELE</name>
<feature type="domain" description="PX" evidence="8">
    <location>
        <begin position="120"/>
        <end position="237"/>
    </location>
</feature>
<feature type="region of interest" description="Disordered" evidence="7">
    <location>
        <begin position="12"/>
        <end position="38"/>
    </location>
</feature>
<evidence type="ECO:0000256" key="5">
    <source>
        <dbReference type="ARBA" id="ARBA00023121"/>
    </source>
</evidence>
<dbReference type="GO" id="GO:0015031">
    <property type="term" value="P:protein transport"/>
    <property type="evidence" value="ECO:0007669"/>
    <property type="project" value="UniProtKB-KW"/>
</dbReference>
<keyword evidence="2" id="KW-0813">Transport</keyword>
<evidence type="ECO:0000256" key="6">
    <source>
        <dbReference type="ARBA" id="ARBA00023136"/>
    </source>
</evidence>
<keyword evidence="5" id="KW-0446">Lipid-binding</keyword>
<dbReference type="EMBL" id="JBHFQA010000001">
    <property type="protein sequence ID" value="KAL2103763.1"/>
    <property type="molecule type" value="Genomic_DNA"/>
</dbReference>
<keyword evidence="10" id="KW-1185">Reference proteome</keyword>
<keyword evidence="4" id="KW-0653">Protein transport</keyword>
<dbReference type="PROSITE" id="PS50195">
    <property type="entry name" value="PX"/>
    <property type="match status" value="1"/>
</dbReference>
<dbReference type="PANTHER" id="PTHR20939">
    <property type="entry name" value="SORTING NEXIN 20, 21"/>
    <property type="match status" value="1"/>
</dbReference>
<feature type="compositionally biased region" description="Acidic residues" evidence="7">
    <location>
        <begin position="19"/>
        <end position="38"/>
    </location>
</feature>
<accession>A0ABD1KX72</accession>
<evidence type="ECO:0000256" key="7">
    <source>
        <dbReference type="SAM" id="MobiDB-lite"/>
    </source>
</evidence>
<sequence>MASKLLDRLRRSLFKEGEVPSETEGVDEFPESSELEDDTDCVSARLGGTLCFEGDSALESEDAGEGSGPESDSDFLGESMDNACSSTDTSPLGLSPKGSSMLTRQLQESWRSLRTRSVPERLVFEVTDASVVQDAGSKYVLYTIQVIQSGGFDKTPAVITRRYSDFERLHSRLRRRHGDEMEGLCFPRKKLRKNFVAETIAKRSRAFEQYLSHLHSLSGLRRSAIFLEFFYLGDLRAGQMLMRVGRYQDALGALLNAVRLQEKLGCQQILQQHQQQHQHNQHHQQQQQCCPQGVHWLFNLCALVSCFQELDQLEDAQEICDRALRDIAPSQEALQQQQQQQQQQHQQQQQQQQLQLHPLLIPLLQCNVRLSWKISKDKRQWEALLQEIQELGMDLENQPNLKEYLIKEVLGDSEGDAKSKVKGDDAT</sequence>
<evidence type="ECO:0000256" key="3">
    <source>
        <dbReference type="ARBA" id="ARBA00022753"/>
    </source>
</evidence>
<dbReference type="Proteomes" id="UP001591681">
    <property type="component" value="Unassembled WGS sequence"/>
</dbReference>
<dbReference type="Gene3D" id="3.30.1520.10">
    <property type="entry name" value="Phox-like domain"/>
    <property type="match status" value="1"/>
</dbReference>
<evidence type="ECO:0000259" key="8">
    <source>
        <dbReference type="PROSITE" id="PS50195"/>
    </source>
</evidence>
<dbReference type="AlphaFoldDB" id="A0ABD1KX72"/>
<organism evidence="9 10">
    <name type="scientific">Coilia grayii</name>
    <name type="common">Gray's grenadier anchovy</name>
    <dbReference type="NCBI Taxonomy" id="363190"/>
    <lineage>
        <taxon>Eukaryota</taxon>
        <taxon>Metazoa</taxon>
        <taxon>Chordata</taxon>
        <taxon>Craniata</taxon>
        <taxon>Vertebrata</taxon>
        <taxon>Euteleostomi</taxon>
        <taxon>Actinopterygii</taxon>
        <taxon>Neopterygii</taxon>
        <taxon>Teleostei</taxon>
        <taxon>Clupei</taxon>
        <taxon>Clupeiformes</taxon>
        <taxon>Clupeoidei</taxon>
        <taxon>Engraulidae</taxon>
        <taxon>Coilinae</taxon>
        <taxon>Coilia</taxon>
    </lineage>
</organism>
<keyword evidence="6" id="KW-0472">Membrane</keyword>
<dbReference type="SUPFAM" id="SSF64268">
    <property type="entry name" value="PX domain"/>
    <property type="match status" value="1"/>
</dbReference>
<keyword evidence="3" id="KW-0967">Endosome</keyword>
<feature type="compositionally biased region" description="Polar residues" evidence="7">
    <location>
        <begin position="82"/>
        <end position="100"/>
    </location>
</feature>
<evidence type="ECO:0000313" key="9">
    <source>
        <dbReference type="EMBL" id="KAL2103763.1"/>
    </source>
</evidence>
<comment type="caution">
    <text evidence="9">The sequence shown here is derived from an EMBL/GenBank/DDBJ whole genome shotgun (WGS) entry which is preliminary data.</text>
</comment>
<comment type="subcellular location">
    <subcellularLocation>
        <location evidence="1">Early endosome membrane</location>
        <topology evidence="1">Peripheral membrane protein</topology>
        <orientation evidence="1">Cytoplasmic side</orientation>
    </subcellularLocation>
</comment>
<dbReference type="InterPro" id="IPR039937">
    <property type="entry name" value="SNX20/SNX21"/>
</dbReference>
<reference evidence="9 10" key="1">
    <citation type="submission" date="2024-09" db="EMBL/GenBank/DDBJ databases">
        <title>A chromosome-level genome assembly of Gray's grenadier anchovy, Coilia grayii.</title>
        <authorList>
            <person name="Fu Z."/>
        </authorList>
    </citation>
    <scope>NUCLEOTIDE SEQUENCE [LARGE SCALE GENOMIC DNA]</scope>
    <source>
        <strain evidence="9">G4</strain>
        <tissue evidence="9">Muscle</tissue>
    </source>
</reference>
<protein>
    <recommendedName>
        <fullName evidence="8">PX domain-containing protein</fullName>
    </recommendedName>
</protein>
<dbReference type="InterPro" id="IPR036871">
    <property type="entry name" value="PX_dom_sf"/>
</dbReference>
<evidence type="ECO:0000313" key="10">
    <source>
        <dbReference type="Proteomes" id="UP001591681"/>
    </source>
</evidence>
<proteinExistence type="predicted"/>
<evidence type="ECO:0000256" key="4">
    <source>
        <dbReference type="ARBA" id="ARBA00022927"/>
    </source>
</evidence>
<dbReference type="InterPro" id="IPR001683">
    <property type="entry name" value="PX_dom"/>
</dbReference>
<evidence type="ECO:0000256" key="1">
    <source>
        <dbReference type="ARBA" id="ARBA00004469"/>
    </source>
</evidence>
<dbReference type="SMART" id="SM00312">
    <property type="entry name" value="PX"/>
    <property type="match status" value="1"/>
</dbReference>
<feature type="region of interest" description="Disordered" evidence="7">
    <location>
        <begin position="55"/>
        <end position="100"/>
    </location>
</feature>
<dbReference type="GO" id="GO:0031901">
    <property type="term" value="C:early endosome membrane"/>
    <property type="evidence" value="ECO:0007669"/>
    <property type="project" value="UniProtKB-SubCell"/>
</dbReference>